<sequence length="56" mass="6591">METRANNLNLIEKEEEMLIQYIIDIDERGFASKLNGVEDITNYILESRDTKRIGKF</sequence>
<evidence type="ECO:0000313" key="2">
    <source>
        <dbReference type="Proteomes" id="UP000001312"/>
    </source>
</evidence>
<dbReference type="Proteomes" id="UP000001312">
    <property type="component" value="Unassembled WGS sequence"/>
</dbReference>
<dbReference type="GeneID" id="5483103"/>
<dbReference type="KEGG" id="ssl:SS1G_12099"/>
<gene>
    <name evidence="1" type="ORF">SS1G_12099</name>
</gene>
<keyword evidence="2" id="KW-1185">Reference proteome</keyword>
<protein>
    <submittedName>
        <fullName evidence="1">Uncharacterized protein</fullName>
    </submittedName>
</protein>
<proteinExistence type="predicted"/>
<reference evidence="2" key="1">
    <citation type="journal article" date="2011" name="PLoS Genet.">
        <title>Genomic analysis of the necrotrophic fungal pathogens Sclerotinia sclerotiorum and Botrytis cinerea.</title>
        <authorList>
            <person name="Amselem J."/>
            <person name="Cuomo C.A."/>
            <person name="van Kan J.A."/>
            <person name="Viaud M."/>
            <person name="Benito E.P."/>
            <person name="Couloux A."/>
            <person name="Coutinho P.M."/>
            <person name="de Vries R.P."/>
            <person name="Dyer P.S."/>
            <person name="Fillinger S."/>
            <person name="Fournier E."/>
            <person name="Gout L."/>
            <person name="Hahn M."/>
            <person name="Kohn L."/>
            <person name="Lapalu N."/>
            <person name="Plummer K.M."/>
            <person name="Pradier J.M."/>
            <person name="Quevillon E."/>
            <person name="Sharon A."/>
            <person name="Simon A."/>
            <person name="ten Have A."/>
            <person name="Tudzynski B."/>
            <person name="Tudzynski P."/>
            <person name="Wincker P."/>
            <person name="Andrew M."/>
            <person name="Anthouard V."/>
            <person name="Beever R.E."/>
            <person name="Beffa R."/>
            <person name="Benoit I."/>
            <person name="Bouzid O."/>
            <person name="Brault B."/>
            <person name="Chen Z."/>
            <person name="Choquer M."/>
            <person name="Collemare J."/>
            <person name="Cotton P."/>
            <person name="Danchin E.G."/>
            <person name="Da Silva C."/>
            <person name="Gautier A."/>
            <person name="Giraud C."/>
            <person name="Giraud T."/>
            <person name="Gonzalez C."/>
            <person name="Grossetete S."/>
            <person name="Guldener U."/>
            <person name="Henrissat B."/>
            <person name="Howlett B.J."/>
            <person name="Kodira C."/>
            <person name="Kretschmer M."/>
            <person name="Lappartient A."/>
            <person name="Leroch M."/>
            <person name="Levis C."/>
            <person name="Mauceli E."/>
            <person name="Neuveglise C."/>
            <person name="Oeser B."/>
            <person name="Pearson M."/>
            <person name="Poulain J."/>
            <person name="Poussereau N."/>
            <person name="Quesneville H."/>
            <person name="Rascle C."/>
            <person name="Schumacher J."/>
            <person name="Segurens B."/>
            <person name="Sexton A."/>
            <person name="Silva E."/>
            <person name="Sirven C."/>
            <person name="Soanes D.M."/>
            <person name="Talbot N.J."/>
            <person name="Templeton M."/>
            <person name="Yandava C."/>
            <person name="Yarden O."/>
            <person name="Zeng Q."/>
            <person name="Rollins J.A."/>
            <person name="Lebrun M.H."/>
            <person name="Dickman M."/>
        </authorList>
    </citation>
    <scope>NUCLEOTIDE SEQUENCE [LARGE SCALE GENOMIC DNA]</scope>
    <source>
        <strain evidence="2">ATCC 18683 / 1980 / Ss-1</strain>
    </source>
</reference>
<accession>A7F2F2</accession>
<evidence type="ECO:0000313" key="1">
    <source>
        <dbReference type="EMBL" id="EDN95894.1"/>
    </source>
</evidence>
<organism evidence="1 2">
    <name type="scientific">Sclerotinia sclerotiorum (strain ATCC 18683 / 1980 / Ss-1)</name>
    <name type="common">White mold</name>
    <name type="synonym">Whetzelinia sclerotiorum</name>
    <dbReference type="NCBI Taxonomy" id="665079"/>
    <lineage>
        <taxon>Eukaryota</taxon>
        <taxon>Fungi</taxon>
        <taxon>Dikarya</taxon>
        <taxon>Ascomycota</taxon>
        <taxon>Pezizomycotina</taxon>
        <taxon>Leotiomycetes</taxon>
        <taxon>Helotiales</taxon>
        <taxon>Sclerotiniaceae</taxon>
        <taxon>Sclerotinia</taxon>
    </lineage>
</organism>
<dbReference type="HOGENOM" id="CLU_214671_0_0_1"/>
<dbReference type="EMBL" id="CH476639">
    <property type="protein sequence ID" value="EDN95894.1"/>
    <property type="molecule type" value="Genomic_DNA"/>
</dbReference>
<dbReference type="InParanoid" id="A7F2F2"/>
<dbReference type="RefSeq" id="XP_001587070.1">
    <property type="nucleotide sequence ID" value="XM_001587020.1"/>
</dbReference>
<dbReference type="AlphaFoldDB" id="A7F2F2"/>
<name>A7F2F2_SCLS1</name>